<keyword evidence="4" id="KW-1185">Reference proteome</keyword>
<dbReference type="AlphaFoldDB" id="A0A0E3CCN4"/>
<name>A0A0E3CCN4_9BURK</name>
<evidence type="ECO:0000313" key="3">
    <source>
        <dbReference type="EMBL" id="KGH06931.1"/>
    </source>
</evidence>
<feature type="domain" description="Bacteriophage tail tape measure C-terminal" evidence="2">
    <location>
        <begin position="748"/>
        <end position="820"/>
    </location>
</feature>
<protein>
    <submittedName>
        <fullName evidence="3">Tail length tape measure protein</fullName>
    </submittedName>
</protein>
<dbReference type="Pfam" id="PF09718">
    <property type="entry name" value="Tape_meas_lam_C"/>
    <property type="match status" value="1"/>
</dbReference>
<evidence type="ECO:0000313" key="4">
    <source>
        <dbReference type="Proteomes" id="UP000029549"/>
    </source>
</evidence>
<organism evidence="3 4">
    <name type="scientific">Comamonas thiooxydans</name>
    <dbReference type="NCBI Taxonomy" id="363952"/>
    <lineage>
        <taxon>Bacteria</taxon>
        <taxon>Pseudomonadati</taxon>
        <taxon>Pseudomonadota</taxon>
        <taxon>Betaproteobacteria</taxon>
        <taxon>Burkholderiales</taxon>
        <taxon>Comamonadaceae</taxon>
        <taxon>Comamonas</taxon>
    </lineage>
</organism>
<gene>
    <name evidence="3" type="ORF">P608_21625</name>
</gene>
<dbReference type="RefSeq" id="WP_080747457.1">
    <property type="nucleotide sequence ID" value="NZ_AWTO01000190.1"/>
</dbReference>
<sequence length="953" mass="102923">MSDTDRRKVQIEASLDATGVREGAVDAVAAAKGMAAGVEAAGQKAAQGLKPLETQPQQAAVAMSRAEKNMVGSIQRATVAMQSGGKAGSEYYEILAKQRGISGDVLKPYIDQLRQAEAAQKRLSQSGQYVMSDRAHSAAMRGVPAQFQDIIVSLQGGQNAMTVFLQQGSQLMSMFGGAGEAAKALGGYVLGMVNPFTLAAAAAGVLAYGLYSGAKEAHAFLVVLQKTGNQAGTSVQQLVDMSAAMDNVAGITQAKAAEALVTFAANAGVGAERLQRYTTTAIEWERATGQSVEEVAKDFKKLGEDPVKAVLELNKQMDFLTSATFEQIKSLQEVGRETDAARVAQDAYDSAIAGATSTITANLGLVEKGWIAIRNVGAEVIDMIKSLGRQEGMHAVVERLQKEVNDYQERGPTNSVTESTGSYAKGLKTRQSRLDKAREMLGLSESANTYVQGSREREQALINLSAEASKHYDKQTQKRLELAAAEKKYGEAAKTSAEAQKQYDLLVAGINKKYEEKEKKGGSTAPASRRLDLSEIQNAAREEVRIIDGKQKDLDRLRQSGLIDDQGYYSQKRDLIQQSGKVEEAALQEQITRLEQEKVKGSDALAVKKHIADTESKLAAKRLENEEKLKALSHEEKLALDRQRMAFEALAESHQRAMEQMRIQQQRTVDSAWMGSKDRQRAESLWGIEDSYLAEERNLRDRRMFTANLSKEQQDQIDQRLAYLEVEKNERIRIAKATYSELDALQSRWGLGASYALQNYVDQAANVAQQTADAFTNAFKGMEDALVNFVMTGKLDFKSLANSIIADLVRIQARQMLVGLASGARGLLGFATGGYTGDGGKYEPAGVVHRGEYVINAESTKRIGLGLLNRMNGYANGGPVGGGAAAAVAAIAPAGGMEVNIHNYTGAQVEQRQSTGFDGKAILDLFIGEAASQLAGDYGPMGKAMRSRGQRGM</sequence>
<dbReference type="InterPro" id="IPR009628">
    <property type="entry name" value="Phage_tape_measure_N"/>
</dbReference>
<reference evidence="3 4" key="1">
    <citation type="submission" date="2013-09" db="EMBL/GenBank/DDBJ databases">
        <title>High correlation between genotypes and phenotypes of environmental bacteria Comamonas testosteroni strains.</title>
        <authorList>
            <person name="Liu L."/>
            <person name="Zhu W."/>
            <person name="Xia X."/>
            <person name="Xu B."/>
            <person name="Luo M."/>
            <person name="Wang G."/>
        </authorList>
    </citation>
    <scope>NUCLEOTIDE SEQUENCE [LARGE SCALE GENOMIC DNA]</scope>
    <source>
        <strain evidence="3 4">DF2</strain>
    </source>
</reference>
<evidence type="ECO:0000259" key="1">
    <source>
        <dbReference type="Pfam" id="PF06791"/>
    </source>
</evidence>
<feature type="domain" description="Bacteriophage tail tape measure N-terminal" evidence="1">
    <location>
        <begin position="131"/>
        <end position="329"/>
    </location>
</feature>
<evidence type="ECO:0000259" key="2">
    <source>
        <dbReference type="Pfam" id="PF09718"/>
    </source>
</evidence>
<dbReference type="Proteomes" id="UP000029549">
    <property type="component" value="Unassembled WGS sequence"/>
</dbReference>
<dbReference type="InterPro" id="IPR006431">
    <property type="entry name" value="Phage_tape_meas_C"/>
</dbReference>
<dbReference type="NCBIfam" id="TIGR01541">
    <property type="entry name" value="tape_meas_lam_C"/>
    <property type="match status" value="1"/>
</dbReference>
<accession>A0A0E3CCN4</accession>
<dbReference type="Pfam" id="PF06791">
    <property type="entry name" value="TMP_2"/>
    <property type="match status" value="1"/>
</dbReference>
<dbReference type="EMBL" id="AWTP01000139">
    <property type="protein sequence ID" value="KGH06931.1"/>
    <property type="molecule type" value="Genomic_DNA"/>
</dbReference>
<comment type="caution">
    <text evidence="3">The sequence shown here is derived from an EMBL/GenBank/DDBJ whole genome shotgun (WGS) entry which is preliminary data.</text>
</comment>
<proteinExistence type="predicted"/>